<dbReference type="AlphaFoldDB" id="A0A6P7TZE9"/>
<evidence type="ECO:0000313" key="5">
    <source>
        <dbReference type="RefSeq" id="XP_029657183.1"/>
    </source>
</evidence>
<protein>
    <submittedName>
        <fullName evidence="5 6">Ankyrin repeat-containing protein P1E11.10-like</fullName>
    </submittedName>
</protein>
<organism evidence="4 5">
    <name type="scientific">Octopus sinensis</name>
    <name type="common">East Asian common octopus</name>
    <dbReference type="NCBI Taxonomy" id="2607531"/>
    <lineage>
        <taxon>Eukaryota</taxon>
        <taxon>Metazoa</taxon>
        <taxon>Spiralia</taxon>
        <taxon>Lophotrochozoa</taxon>
        <taxon>Mollusca</taxon>
        <taxon>Cephalopoda</taxon>
        <taxon>Coleoidea</taxon>
        <taxon>Octopodiformes</taxon>
        <taxon>Octopoda</taxon>
        <taxon>Incirrata</taxon>
        <taxon>Octopodidae</taxon>
        <taxon>Octopus</taxon>
    </lineage>
</organism>
<dbReference type="PANTHER" id="PTHR24171">
    <property type="entry name" value="ANKYRIN REPEAT DOMAIN-CONTAINING PROTEIN 39-RELATED"/>
    <property type="match status" value="1"/>
</dbReference>
<evidence type="ECO:0000256" key="3">
    <source>
        <dbReference type="PROSITE-ProRule" id="PRU00023"/>
    </source>
</evidence>
<accession>A0A6P7TZE9</accession>
<dbReference type="InterPro" id="IPR036770">
    <property type="entry name" value="Ankyrin_rpt-contain_sf"/>
</dbReference>
<dbReference type="RefSeq" id="XP_036355904.1">
    <property type="nucleotide sequence ID" value="XM_036500011.1"/>
</dbReference>
<dbReference type="RefSeq" id="XP_029657183.1">
    <property type="nucleotide sequence ID" value="XM_029801323.2"/>
</dbReference>
<dbReference type="SMART" id="SM00248">
    <property type="entry name" value="ANK"/>
    <property type="match status" value="1"/>
</dbReference>
<dbReference type="RefSeq" id="XP_029657184.1">
    <property type="nucleotide sequence ID" value="XM_029801324.2"/>
</dbReference>
<dbReference type="PROSITE" id="PS50297">
    <property type="entry name" value="ANK_REP_REGION"/>
    <property type="match status" value="1"/>
</dbReference>
<dbReference type="KEGG" id="osn:115231261"/>
<dbReference type="InterPro" id="IPR002110">
    <property type="entry name" value="Ankyrin_rpt"/>
</dbReference>
<sequence length="104" mass="11352">MVLTKVTQRNNKGRTPLCVVSPNGLTDVVKPQQQNGTVVSAMTNAAWTPLHLACRNGHTDTAKLLQQNGNNANKVDKDGDTPLHLAVQEQEFRNQKCPTGDYQA</sequence>
<evidence type="ECO:0000256" key="1">
    <source>
        <dbReference type="ARBA" id="ARBA00022737"/>
    </source>
</evidence>
<dbReference type="PROSITE" id="PS50088">
    <property type="entry name" value="ANK_REPEAT"/>
    <property type="match status" value="1"/>
</dbReference>
<dbReference type="Proteomes" id="UP000515154">
    <property type="component" value="Unplaced"/>
</dbReference>
<keyword evidence="1" id="KW-0677">Repeat</keyword>
<dbReference type="SUPFAM" id="SSF48403">
    <property type="entry name" value="Ankyrin repeat"/>
    <property type="match status" value="1"/>
</dbReference>
<reference evidence="5 6" key="1">
    <citation type="submission" date="2025-08" db="UniProtKB">
        <authorList>
            <consortium name="RefSeq"/>
        </authorList>
    </citation>
    <scope>IDENTIFICATION</scope>
</reference>
<evidence type="ECO:0000256" key="2">
    <source>
        <dbReference type="ARBA" id="ARBA00023043"/>
    </source>
</evidence>
<keyword evidence="2 3" id="KW-0040">ANK repeat</keyword>
<evidence type="ECO:0000313" key="4">
    <source>
        <dbReference type="Proteomes" id="UP000515154"/>
    </source>
</evidence>
<evidence type="ECO:0000313" key="7">
    <source>
        <dbReference type="RefSeq" id="XP_036355904.1"/>
    </source>
</evidence>
<proteinExistence type="predicted"/>
<feature type="repeat" description="ANK" evidence="3">
    <location>
        <begin position="45"/>
        <end position="77"/>
    </location>
</feature>
<name>A0A6P7TZE9_9MOLL</name>
<gene>
    <name evidence="5 6 7" type="primary">LOC115231261</name>
</gene>
<evidence type="ECO:0000313" key="6">
    <source>
        <dbReference type="RefSeq" id="XP_029657184.1"/>
    </source>
</evidence>
<dbReference type="Pfam" id="PF12796">
    <property type="entry name" value="Ank_2"/>
    <property type="match status" value="1"/>
</dbReference>
<keyword evidence="4" id="KW-1185">Reference proteome</keyword>
<dbReference type="Gene3D" id="1.25.40.20">
    <property type="entry name" value="Ankyrin repeat-containing domain"/>
    <property type="match status" value="1"/>
</dbReference>